<dbReference type="InterPro" id="IPR041581">
    <property type="entry name" value="Glyoxalase_6"/>
</dbReference>
<evidence type="ECO:0000313" key="3">
    <source>
        <dbReference type="Proteomes" id="UP000198822"/>
    </source>
</evidence>
<dbReference type="CDD" id="cd06587">
    <property type="entry name" value="VOC"/>
    <property type="match status" value="1"/>
</dbReference>
<dbReference type="Gene3D" id="3.10.180.10">
    <property type="entry name" value="2,3-Dihydroxybiphenyl 1,2-Dioxygenase, domain 1"/>
    <property type="match status" value="1"/>
</dbReference>
<gene>
    <name evidence="2" type="ORF">SAMN04489720_1374</name>
</gene>
<dbReference type="EMBL" id="LT629695">
    <property type="protein sequence ID" value="SDH47625.1"/>
    <property type="molecule type" value="Genomic_DNA"/>
</dbReference>
<organism evidence="2 3">
    <name type="scientific">Agrococcus jejuensis</name>
    <dbReference type="NCBI Taxonomy" id="399736"/>
    <lineage>
        <taxon>Bacteria</taxon>
        <taxon>Bacillati</taxon>
        <taxon>Actinomycetota</taxon>
        <taxon>Actinomycetes</taxon>
        <taxon>Micrococcales</taxon>
        <taxon>Microbacteriaceae</taxon>
        <taxon>Agrococcus</taxon>
    </lineage>
</organism>
<accession>A0A1G8CQ65</accession>
<keyword evidence="3" id="KW-1185">Reference proteome</keyword>
<dbReference type="SUPFAM" id="SSF54593">
    <property type="entry name" value="Glyoxalase/Bleomycin resistance protein/Dihydroxybiphenyl dioxygenase"/>
    <property type="match status" value="1"/>
</dbReference>
<dbReference type="InterPro" id="IPR037523">
    <property type="entry name" value="VOC_core"/>
</dbReference>
<name>A0A1G8CQ65_9MICO</name>
<proteinExistence type="predicted"/>
<sequence>MRAPARAPGKPLVHVAGRGYRRGMAIARKPSIVLDCPDPAALATFYAAMLDWQHTADDDGSWAEAYGEGWPPLCFQRADGYRAPEWPGQEHPQQMHLDVWVDDIPAAEPQVLALGATLHEHQPSTDGGFRVFLDPAGHPFCLCRANDG</sequence>
<evidence type="ECO:0000313" key="2">
    <source>
        <dbReference type="EMBL" id="SDH47625.1"/>
    </source>
</evidence>
<dbReference type="AlphaFoldDB" id="A0A1G8CQ65"/>
<reference evidence="3" key="1">
    <citation type="submission" date="2016-10" db="EMBL/GenBank/DDBJ databases">
        <authorList>
            <person name="Varghese N."/>
            <person name="Submissions S."/>
        </authorList>
    </citation>
    <scope>NUCLEOTIDE SEQUENCE [LARGE SCALE GENOMIC DNA]</scope>
    <source>
        <strain evidence="3">DSM 22002</strain>
    </source>
</reference>
<feature type="domain" description="VOC" evidence="1">
    <location>
        <begin position="28"/>
        <end position="145"/>
    </location>
</feature>
<protein>
    <recommendedName>
        <fullName evidence="1">VOC domain-containing protein</fullName>
    </recommendedName>
</protein>
<dbReference type="Pfam" id="PF18029">
    <property type="entry name" value="Glyoxalase_6"/>
    <property type="match status" value="1"/>
</dbReference>
<dbReference type="PANTHER" id="PTHR35908">
    <property type="entry name" value="HYPOTHETICAL FUSION PROTEIN"/>
    <property type="match status" value="1"/>
</dbReference>
<dbReference type="InterPro" id="IPR029068">
    <property type="entry name" value="Glyas_Bleomycin-R_OHBP_Dase"/>
</dbReference>
<evidence type="ECO:0000259" key="1">
    <source>
        <dbReference type="PROSITE" id="PS51819"/>
    </source>
</evidence>
<dbReference type="PANTHER" id="PTHR35908:SF1">
    <property type="entry name" value="CONSERVED PROTEIN"/>
    <property type="match status" value="1"/>
</dbReference>
<dbReference type="Proteomes" id="UP000198822">
    <property type="component" value="Chromosome I"/>
</dbReference>
<dbReference type="PROSITE" id="PS51819">
    <property type="entry name" value="VOC"/>
    <property type="match status" value="1"/>
</dbReference>
<dbReference type="STRING" id="399736.SAMN04489720_1374"/>